<keyword evidence="21" id="KW-1185">Reference proteome</keyword>
<dbReference type="InterPro" id="IPR008250">
    <property type="entry name" value="ATPase_P-typ_transduc_dom_A_sf"/>
</dbReference>
<comment type="caution">
    <text evidence="20">The sequence shown here is derived from an EMBL/GenBank/DDBJ whole genome shotgun (WGS) entry which is preliminary data.</text>
</comment>
<dbReference type="PRINTS" id="PR00119">
    <property type="entry name" value="CATATPASE"/>
</dbReference>
<keyword evidence="6 14" id="KW-0547">Nucleotide-binding</keyword>
<feature type="non-terminal residue" evidence="20">
    <location>
        <position position="1"/>
    </location>
</feature>
<gene>
    <name evidence="20" type="primary">ATP9B</name>
    <name evidence="20" type="ORF">T4D_13658</name>
</gene>
<dbReference type="GO" id="GO:0000287">
    <property type="term" value="F:magnesium ion binding"/>
    <property type="evidence" value="ECO:0007669"/>
    <property type="project" value="UniProtKB-UniRule"/>
</dbReference>
<feature type="binding site" evidence="14">
    <location>
        <position position="613"/>
    </location>
    <ligand>
        <name>ATP</name>
        <dbReference type="ChEBI" id="CHEBI:30616"/>
    </ligand>
</feature>
<feature type="binding site" evidence="14">
    <location>
        <position position="810"/>
    </location>
    <ligand>
        <name>ATP</name>
        <dbReference type="ChEBI" id="CHEBI:30616"/>
    </ligand>
</feature>
<dbReference type="PROSITE" id="PS00154">
    <property type="entry name" value="ATPASE_E1_E2"/>
    <property type="match status" value="1"/>
</dbReference>
<evidence type="ECO:0000256" key="16">
    <source>
        <dbReference type="RuleBase" id="RU362033"/>
    </source>
</evidence>
<evidence type="ECO:0000256" key="14">
    <source>
        <dbReference type="PIRSR" id="PIRSR606539-2"/>
    </source>
</evidence>
<evidence type="ECO:0000256" key="13">
    <source>
        <dbReference type="PIRSR" id="PIRSR606539-1"/>
    </source>
</evidence>
<feature type="binding site" evidence="15">
    <location>
        <position position="443"/>
    </location>
    <ligand>
        <name>Mg(2+)</name>
        <dbReference type="ChEBI" id="CHEBI:18420"/>
    </ligand>
</feature>
<dbReference type="GO" id="GO:0005802">
    <property type="term" value="C:trans-Golgi network"/>
    <property type="evidence" value="ECO:0007669"/>
    <property type="project" value="TreeGrafter"/>
</dbReference>
<evidence type="ECO:0000256" key="9">
    <source>
        <dbReference type="ARBA" id="ARBA00022967"/>
    </source>
</evidence>
<dbReference type="InterPro" id="IPR044492">
    <property type="entry name" value="P_typ_ATPase_HD_dom"/>
</dbReference>
<feature type="transmembrane region" description="Helical" evidence="16">
    <location>
        <begin position="892"/>
        <end position="909"/>
    </location>
</feature>
<feature type="domain" description="P-type ATPase N-terminal" evidence="18">
    <location>
        <begin position="99"/>
        <end position="152"/>
    </location>
</feature>
<feature type="transmembrane region" description="Helical" evidence="16">
    <location>
        <begin position="347"/>
        <end position="370"/>
    </location>
</feature>
<protein>
    <recommendedName>
        <fullName evidence="16">Phospholipid-transporting ATPase</fullName>
        <ecNumber evidence="16">7.6.2.1</ecNumber>
    </recommendedName>
</protein>
<dbReference type="Proteomes" id="UP000054995">
    <property type="component" value="Unassembled WGS sequence"/>
</dbReference>
<sequence>LPILRAVVNFNVSLFLLMPKVYYKTNIPEIEPLMVGSGNESIPNISVEPAVKFHPATTWNEGQDVQIASGSLWKRIFGHSSASAMGRKICLPCNRKGSIFPSNIVQNQKYNILTFIPLILCEQFKSYLNMFFLALAVSQFIPAIQVGYMYAYWGPLCFMFIITMCREGYDDLKRFIRDRELNELKYQVLLPGGREEVKSSQLVVGDIINVYKNQRIPADIVLIRTLEKTGTCFVRTDQFDGETDWKLRIACPLTQKIENEMDFFRNDITVYAAAPTKDIYTFHGLVEKKNKNENEQFVLNVDNVLWTDTVLAAGSITGVVVYTGKDTRTYLKTSSSSSKSGLLEHDVNIITILSFLFMFFMAAAELLLIFKAEFLSDTVVGFIRFLLLFSYVIPFSLRINLDLAKIFYAYSVSEDKPSSGILVRNSTVTEDLGRVSYVLCDKTGTLTQNCMRLKKLSFSTVCYQGNAFSELSEIIKSAYSASSLPEDDEHRKHAKTVRDALEAIVICNNVTPVDTNTESDDSDDMALRTAIPMIVEEDCYQASSPDEIALVSWARKMNVILNHRDVNQIQIVDPFTNERDYKILQIFPFTSERKRMSIIVQDKLTKEICLYSKGADVVMQRMVEQNDWLEEESANLSREGLRTLVVAKRVLSLQLYNEFAEEYKKAQLVLTNRNNAIEAVLATIERDMKLLCITGVEDLLQTDVTVTLELLINAGIKIWMLTGDKLETAMCVAKLSGLVNRKHTVLHLPTTLKNEDTLLQLENLKNCPNGVLVISGEMVKICLENCFKKFCECCQNISSVVCYRCSPAQKAEMVRMLKEADKKKVVAAVGDGGNDIAMIMASDTGVGIVGKEGCHASMAADFSIKSFSELSPLLFIHGRYSYLRSSKLIQSIMHRGLIVAVMQFLYSYLYDTDSEPMFSGVLMLLYTTLYTMVPVFSLVLNRDTKESSLLLYPELYKEFKSVRLVSWKSFVKWVATSGFQAIAIVFIMHRLECESSEVETVAFSALIFNELLMVFFFIDMWNWLIFLFTVLSLITFLLTLFFVDELFNTTFVYKFSFWWKVAAMIAGSFCPFYLPKIFMRKFYPPKSAKLQL</sequence>
<dbReference type="NCBIfam" id="TIGR01652">
    <property type="entry name" value="ATPase-Plipid"/>
    <property type="match status" value="1"/>
</dbReference>
<feature type="binding site" evidence="15">
    <location>
        <position position="831"/>
    </location>
    <ligand>
        <name>Mg(2+)</name>
        <dbReference type="ChEBI" id="CHEBI:18420"/>
    </ligand>
</feature>
<feature type="binding site" evidence="14">
    <location>
        <position position="547"/>
    </location>
    <ligand>
        <name>ATP</name>
        <dbReference type="ChEBI" id="CHEBI:30616"/>
    </ligand>
</feature>
<evidence type="ECO:0000256" key="6">
    <source>
        <dbReference type="ARBA" id="ARBA00022741"/>
    </source>
</evidence>
<dbReference type="SUPFAM" id="SSF81665">
    <property type="entry name" value="Calcium ATPase, transmembrane domain M"/>
    <property type="match status" value="1"/>
</dbReference>
<keyword evidence="4 16" id="KW-0812">Transmembrane</keyword>
<dbReference type="Pfam" id="PF00122">
    <property type="entry name" value="E1-E2_ATPase"/>
    <property type="match status" value="1"/>
</dbReference>
<dbReference type="EMBL" id="JYDT01000072">
    <property type="protein sequence ID" value="KRY86384.1"/>
    <property type="molecule type" value="Genomic_DNA"/>
</dbReference>
<dbReference type="GO" id="GO:0045332">
    <property type="term" value="P:phospholipid translocation"/>
    <property type="evidence" value="ECO:0007669"/>
    <property type="project" value="TreeGrafter"/>
</dbReference>
<dbReference type="InterPro" id="IPR001757">
    <property type="entry name" value="P_typ_ATPase"/>
</dbReference>
<feature type="binding site" evidence="14">
    <location>
        <position position="589"/>
    </location>
    <ligand>
        <name>ATP</name>
        <dbReference type="ChEBI" id="CHEBI:30616"/>
    </ligand>
</feature>
<evidence type="ECO:0000313" key="20">
    <source>
        <dbReference type="EMBL" id="KRY86384.1"/>
    </source>
</evidence>
<feature type="transmembrane region" description="Helical" evidence="16">
    <location>
        <begin position="150"/>
        <end position="169"/>
    </location>
</feature>
<feature type="binding site" evidence="14">
    <location>
        <position position="642"/>
    </location>
    <ligand>
        <name>ATP</name>
        <dbReference type="ChEBI" id="CHEBI:30616"/>
    </ligand>
</feature>
<evidence type="ECO:0000256" key="10">
    <source>
        <dbReference type="ARBA" id="ARBA00022989"/>
    </source>
</evidence>
<feature type="transmembrane region" description="Helical" evidence="16">
    <location>
        <begin position="921"/>
        <end position="940"/>
    </location>
</feature>
<dbReference type="InterPro" id="IPR023214">
    <property type="entry name" value="HAD_sf"/>
</dbReference>
<dbReference type="SFLD" id="SFLDF00027">
    <property type="entry name" value="p-type_atpase"/>
    <property type="match status" value="1"/>
</dbReference>
<feature type="transmembrane region" description="Helical" evidence="16">
    <location>
        <begin position="1001"/>
        <end position="1018"/>
    </location>
</feature>
<comment type="catalytic activity">
    <reaction evidence="12 16">
        <text>ATP + H2O + phospholipidSide 1 = ADP + phosphate + phospholipidSide 2.</text>
        <dbReference type="EC" id="7.6.2.1"/>
    </reaction>
</comment>
<dbReference type="OrthoDB" id="377733at2759"/>
<dbReference type="InterPro" id="IPR023299">
    <property type="entry name" value="ATPase_P-typ_cyto_dom_N"/>
</dbReference>
<dbReference type="Gene3D" id="3.40.50.1000">
    <property type="entry name" value="HAD superfamily/HAD-like"/>
    <property type="match status" value="1"/>
</dbReference>
<dbReference type="SUPFAM" id="SSF81653">
    <property type="entry name" value="Calcium ATPase, transduction domain A"/>
    <property type="match status" value="1"/>
</dbReference>
<dbReference type="GO" id="GO:0006890">
    <property type="term" value="P:retrograde vesicle-mediated transport, Golgi to endoplasmic reticulum"/>
    <property type="evidence" value="ECO:0007669"/>
    <property type="project" value="TreeGrafter"/>
</dbReference>
<feature type="transmembrane region" description="Helical" evidence="16">
    <location>
        <begin position="1023"/>
        <end position="1043"/>
    </location>
</feature>
<feature type="binding site" evidence="14">
    <location>
        <position position="441"/>
    </location>
    <ligand>
        <name>ATP</name>
        <dbReference type="ChEBI" id="CHEBI:30616"/>
    </ligand>
</feature>
<evidence type="ECO:0000259" key="19">
    <source>
        <dbReference type="Pfam" id="PF16212"/>
    </source>
</evidence>
<feature type="transmembrane region" description="Helical" evidence="16">
    <location>
        <begin position="382"/>
        <end position="401"/>
    </location>
</feature>
<dbReference type="InterPro" id="IPR032630">
    <property type="entry name" value="P_typ_ATPase_c"/>
</dbReference>
<keyword evidence="8 15" id="KW-0460">Magnesium</keyword>
<name>A0A0V1FJY6_TRIPS</name>
<evidence type="ECO:0000313" key="21">
    <source>
        <dbReference type="Proteomes" id="UP000054995"/>
    </source>
</evidence>
<dbReference type="InterPro" id="IPR006539">
    <property type="entry name" value="P-type_ATPase_IV"/>
</dbReference>
<feature type="binding site" evidence="14">
    <location>
        <position position="723"/>
    </location>
    <ligand>
        <name>ATP</name>
        <dbReference type="ChEBI" id="CHEBI:30616"/>
    </ligand>
</feature>
<feature type="transmembrane region" description="Helical" evidence="16">
    <location>
        <begin position="1055"/>
        <end position="1074"/>
    </location>
</feature>
<feature type="domain" description="P-type ATPase C-terminal" evidence="19">
    <location>
        <begin position="858"/>
        <end position="1084"/>
    </location>
</feature>
<dbReference type="GO" id="GO:0005886">
    <property type="term" value="C:plasma membrane"/>
    <property type="evidence" value="ECO:0007669"/>
    <property type="project" value="TreeGrafter"/>
</dbReference>
<feature type="binding site" evidence="14">
    <location>
        <position position="722"/>
    </location>
    <ligand>
        <name>ATP</name>
        <dbReference type="ChEBI" id="CHEBI:30616"/>
    </ligand>
</feature>
<dbReference type="PANTHER" id="PTHR24092:SF5">
    <property type="entry name" value="PHOSPHOLIPID-TRANSPORTING ATPASE"/>
    <property type="match status" value="1"/>
</dbReference>
<dbReference type="GO" id="GO:0140326">
    <property type="term" value="F:ATPase-coupled intramembrane lipid transporter activity"/>
    <property type="evidence" value="ECO:0007669"/>
    <property type="project" value="UniProtKB-EC"/>
</dbReference>
<feature type="binding site" evidence="14">
    <location>
        <position position="443"/>
    </location>
    <ligand>
        <name>ATP</name>
        <dbReference type="ChEBI" id="CHEBI:30616"/>
    </ligand>
</feature>
<comment type="cofactor">
    <cofactor evidence="15">
        <name>Mg(2+)</name>
        <dbReference type="ChEBI" id="CHEBI:18420"/>
    </cofactor>
</comment>
<evidence type="ECO:0000256" key="12">
    <source>
        <dbReference type="ARBA" id="ARBA00034036"/>
    </source>
</evidence>
<organism evidence="20 21">
    <name type="scientific">Trichinella pseudospiralis</name>
    <name type="common">Parasitic roundworm</name>
    <dbReference type="NCBI Taxonomy" id="6337"/>
    <lineage>
        <taxon>Eukaryota</taxon>
        <taxon>Metazoa</taxon>
        <taxon>Ecdysozoa</taxon>
        <taxon>Nematoda</taxon>
        <taxon>Enoplea</taxon>
        <taxon>Dorylaimia</taxon>
        <taxon>Trichinellida</taxon>
        <taxon>Trichinellidae</taxon>
        <taxon>Trichinella</taxon>
    </lineage>
</organism>
<feature type="active site" description="4-aspartylphosphate intermediate" evidence="13">
    <location>
        <position position="441"/>
    </location>
</feature>
<evidence type="ECO:0000256" key="15">
    <source>
        <dbReference type="PIRSR" id="PIRSR606539-3"/>
    </source>
</evidence>
<dbReference type="EC" id="7.6.2.1" evidence="16"/>
<feature type="binding site" evidence="14">
    <location>
        <position position="804"/>
    </location>
    <ligand>
        <name>ATP</name>
        <dbReference type="ChEBI" id="CHEBI:30616"/>
    </ligand>
</feature>
<evidence type="ECO:0000256" key="11">
    <source>
        <dbReference type="ARBA" id="ARBA00023136"/>
    </source>
</evidence>
<dbReference type="InterPro" id="IPR023298">
    <property type="entry name" value="ATPase_P-typ_TM_dom_sf"/>
</dbReference>
<feature type="binding site" evidence="15">
    <location>
        <position position="835"/>
    </location>
    <ligand>
        <name>Mg(2+)</name>
        <dbReference type="ChEBI" id="CHEBI:18420"/>
    </ligand>
</feature>
<evidence type="ECO:0000256" key="5">
    <source>
        <dbReference type="ARBA" id="ARBA00022723"/>
    </source>
</evidence>
<dbReference type="InterPro" id="IPR018303">
    <property type="entry name" value="ATPase_P-typ_P_site"/>
</dbReference>
<evidence type="ECO:0000256" key="4">
    <source>
        <dbReference type="ARBA" id="ARBA00022692"/>
    </source>
</evidence>
<dbReference type="GO" id="GO:0016887">
    <property type="term" value="F:ATP hydrolysis activity"/>
    <property type="evidence" value="ECO:0007669"/>
    <property type="project" value="InterPro"/>
</dbReference>
<feature type="binding site" evidence="14">
    <location>
        <position position="442"/>
    </location>
    <ligand>
        <name>ATP</name>
        <dbReference type="ChEBI" id="CHEBI:30616"/>
    </ligand>
</feature>
<evidence type="ECO:0000256" key="1">
    <source>
        <dbReference type="ARBA" id="ARBA00004141"/>
    </source>
</evidence>
<dbReference type="Pfam" id="PF13246">
    <property type="entry name" value="Cation_ATPase"/>
    <property type="match status" value="1"/>
</dbReference>
<keyword evidence="11 16" id="KW-0472">Membrane</keyword>
<dbReference type="PANTHER" id="PTHR24092">
    <property type="entry name" value="PROBABLE PHOSPHOLIPID-TRANSPORTING ATPASE"/>
    <property type="match status" value="1"/>
</dbReference>
<keyword evidence="10 16" id="KW-1133">Transmembrane helix</keyword>
<feature type="transmembrane region" description="Helical" evidence="16">
    <location>
        <begin position="970"/>
        <end position="989"/>
    </location>
</feature>
<keyword evidence="7 14" id="KW-0067">ATP-binding</keyword>
<keyword evidence="9 16" id="KW-1278">Translocase</keyword>
<comment type="similarity">
    <text evidence="3 16">Belongs to the cation transport ATPase (P-type) (TC 3.A.3) family. Type IV subfamily.</text>
</comment>
<dbReference type="InterPro" id="IPR036412">
    <property type="entry name" value="HAD-like_sf"/>
</dbReference>
<feature type="binding site" evidence="14">
    <location>
        <position position="835"/>
    </location>
    <ligand>
        <name>ATP</name>
        <dbReference type="ChEBI" id="CHEBI:30616"/>
    </ligand>
</feature>
<dbReference type="InterPro" id="IPR059000">
    <property type="entry name" value="ATPase_P-type_domA"/>
</dbReference>
<evidence type="ECO:0000256" key="7">
    <source>
        <dbReference type="ARBA" id="ARBA00022840"/>
    </source>
</evidence>
<dbReference type="Pfam" id="PF16212">
    <property type="entry name" value="PhoLip_ATPase_C"/>
    <property type="match status" value="1"/>
</dbReference>
<dbReference type="Pfam" id="PF16209">
    <property type="entry name" value="PhoLip_ATPase_N"/>
    <property type="match status" value="1"/>
</dbReference>
<dbReference type="GO" id="GO:0005768">
    <property type="term" value="C:endosome"/>
    <property type="evidence" value="ECO:0007669"/>
    <property type="project" value="TreeGrafter"/>
</dbReference>
<keyword evidence="5 15" id="KW-0479">Metal-binding</keyword>
<dbReference type="GO" id="GO:0005524">
    <property type="term" value="F:ATP binding"/>
    <property type="evidence" value="ECO:0007669"/>
    <property type="project" value="UniProtKB-UniRule"/>
</dbReference>
<feature type="binding site" evidence="14">
    <location>
        <position position="834"/>
    </location>
    <ligand>
        <name>ATP</name>
        <dbReference type="ChEBI" id="CHEBI:30616"/>
    </ligand>
</feature>
<evidence type="ECO:0000256" key="8">
    <source>
        <dbReference type="ARBA" id="ARBA00022842"/>
    </source>
</evidence>
<comment type="subcellular location">
    <subcellularLocation>
        <location evidence="2">Endomembrane system</location>
    </subcellularLocation>
    <subcellularLocation>
        <location evidence="1 16">Membrane</location>
        <topology evidence="1 16">Multi-pass membrane protein</topology>
    </subcellularLocation>
</comment>
<dbReference type="SUPFAM" id="SSF81660">
    <property type="entry name" value="Metal cation-transporting ATPase, ATP-binding domain N"/>
    <property type="match status" value="1"/>
</dbReference>
<dbReference type="AlphaFoldDB" id="A0A0V1FJY6"/>
<evidence type="ECO:0000259" key="17">
    <source>
        <dbReference type="Pfam" id="PF00122"/>
    </source>
</evidence>
<dbReference type="InterPro" id="IPR032631">
    <property type="entry name" value="P-type_ATPase_N"/>
</dbReference>
<proteinExistence type="inferred from homology"/>
<accession>A0A0V1FJY6</accession>
<dbReference type="SFLD" id="SFLDG00002">
    <property type="entry name" value="C1.7:_P-type_atpase_like"/>
    <property type="match status" value="1"/>
</dbReference>
<feature type="binding site" evidence="14">
    <location>
        <position position="724"/>
    </location>
    <ligand>
        <name>ATP</name>
        <dbReference type="ChEBI" id="CHEBI:30616"/>
    </ligand>
</feature>
<reference evidence="20 21" key="1">
    <citation type="submission" date="2015-01" db="EMBL/GenBank/DDBJ databases">
        <title>Evolution of Trichinella species and genotypes.</title>
        <authorList>
            <person name="Korhonen P.K."/>
            <person name="Edoardo P."/>
            <person name="Giuseppe L.R."/>
            <person name="Gasser R.B."/>
        </authorList>
    </citation>
    <scope>NUCLEOTIDE SEQUENCE [LARGE SCALE GENOMIC DNA]</scope>
    <source>
        <strain evidence="20">ISS470</strain>
    </source>
</reference>
<dbReference type="Gene3D" id="3.40.1110.10">
    <property type="entry name" value="Calcium-transporting ATPase, cytoplasmic domain N"/>
    <property type="match status" value="1"/>
</dbReference>
<dbReference type="NCBIfam" id="TIGR01494">
    <property type="entry name" value="ATPase_P-type"/>
    <property type="match status" value="2"/>
</dbReference>
<dbReference type="SFLD" id="SFLDS00003">
    <property type="entry name" value="Haloacid_Dehalogenase"/>
    <property type="match status" value="1"/>
</dbReference>
<evidence type="ECO:0000259" key="18">
    <source>
        <dbReference type="Pfam" id="PF16209"/>
    </source>
</evidence>
<feature type="binding site" evidence="15">
    <location>
        <position position="441"/>
    </location>
    <ligand>
        <name>Mg(2+)</name>
        <dbReference type="ChEBI" id="CHEBI:18420"/>
    </ligand>
</feature>
<evidence type="ECO:0000256" key="2">
    <source>
        <dbReference type="ARBA" id="ARBA00004308"/>
    </source>
</evidence>
<dbReference type="Gene3D" id="2.70.150.10">
    <property type="entry name" value="Calcium-transporting ATPase, cytoplasmic transduction domain A"/>
    <property type="match status" value="1"/>
</dbReference>
<feature type="domain" description="P-type ATPase A" evidence="17">
    <location>
        <begin position="186"/>
        <end position="328"/>
    </location>
</feature>
<evidence type="ECO:0000256" key="3">
    <source>
        <dbReference type="ARBA" id="ARBA00008109"/>
    </source>
</evidence>
<dbReference type="SUPFAM" id="SSF56784">
    <property type="entry name" value="HAD-like"/>
    <property type="match status" value="1"/>
</dbReference>
<dbReference type="GO" id="GO:0006897">
    <property type="term" value="P:endocytosis"/>
    <property type="evidence" value="ECO:0007669"/>
    <property type="project" value="TreeGrafter"/>
</dbReference>